<dbReference type="AlphaFoldDB" id="A0A8S1GW68"/>
<name>A0A8S1GW68_9PELO</name>
<accession>A0A8S1GW68</accession>
<reference evidence="1" key="1">
    <citation type="submission" date="2020-10" db="EMBL/GenBank/DDBJ databases">
        <authorList>
            <person name="Kikuchi T."/>
        </authorList>
    </citation>
    <scope>NUCLEOTIDE SEQUENCE</scope>
    <source>
        <strain evidence="1">NKZ352</strain>
    </source>
</reference>
<protein>
    <submittedName>
        <fullName evidence="1">Uncharacterized protein</fullName>
    </submittedName>
</protein>
<proteinExistence type="predicted"/>
<dbReference type="Proteomes" id="UP000835052">
    <property type="component" value="Unassembled WGS sequence"/>
</dbReference>
<evidence type="ECO:0000313" key="2">
    <source>
        <dbReference type="Proteomes" id="UP000835052"/>
    </source>
</evidence>
<gene>
    <name evidence="1" type="ORF">CAUJ_LOCUS3975</name>
</gene>
<dbReference type="EMBL" id="CAJGYM010000007">
    <property type="protein sequence ID" value="CAD6188056.1"/>
    <property type="molecule type" value="Genomic_DNA"/>
</dbReference>
<evidence type="ECO:0000313" key="1">
    <source>
        <dbReference type="EMBL" id="CAD6188056.1"/>
    </source>
</evidence>
<sequence length="183" mass="20509">MLVVGNHGFKIPTPNIIADIAAGRTRYSQGFSLRSRQHVAATSERCSARRLRGRSERRAISLAAPPRRTHKNGYVTRASPLIISYQDRTPANRLKAPTPLKRFKRQIIIISFHHVDWSVSLPLSHGITFRRPSALDKLGAVLFQHGEAVYSLVLPTGQHYFPTLAVTPGRIGQRLWTVTRADD</sequence>
<comment type="caution">
    <text evidence="1">The sequence shown here is derived from an EMBL/GenBank/DDBJ whole genome shotgun (WGS) entry which is preliminary data.</text>
</comment>
<keyword evidence="2" id="KW-1185">Reference proteome</keyword>
<organism evidence="1 2">
    <name type="scientific">Caenorhabditis auriculariae</name>
    <dbReference type="NCBI Taxonomy" id="2777116"/>
    <lineage>
        <taxon>Eukaryota</taxon>
        <taxon>Metazoa</taxon>
        <taxon>Ecdysozoa</taxon>
        <taxon>Nematoda</taxon>
        <taxon>Chromadorea</taxon>
        <taxon>Rhabditida</taxon>
        <taxon>Rhabditina</taxon>
        <taxon>Rhabditomorpha</taxon>
        <taxon>Rhabditoidea</taxon>
        <taxon>Rhabditidae</taxon>
        <taxon>Peloderinae</taxon>
        <taxon>Caenorhabditis</taxon>
    </lineage>
</organism>